<dbReference type="InterPro" id="IPR008983">
    <property type="entry name" value="Tumour_necrosis_fac-like_dom"/>
</dbReference>
<evidence type="ECO:0000313" key="3">
    <source>
        <dbReference type="Proteomes" id="UP000242188"/>
    </source>
</evidence>
<name>A0A210PJN4_MIZYE</name>
<reference evidence="2 3" key="1">
    <citation type="journal article" date="2017" name="Nat. Ecol. Evol.">
        <title>Scallop genome provides insights into evolution of bilaterian karyotype and development.</title>
        <authorList>
            <person name="Wang S."/>
            <person name="Zhang J."/>
            <person name="Jiao W."/>
            <person name="Li J."/>
            <person name="Xun X."/>
            <person name="Sun Y."/>
            <person name="Guo X."/>
            <person name="Huan P."/>
            <person name="Dong B."/>
            <person name="Zhang L."/>
            <person name="Hu X."/>
            <person name="Sun X."/>
            <person name="Wang J."/>
            <person name="Zhao C."/>
            <person name="Wang Y."/>
            <person name="Wang D."/>
            <person name="Huang X."/>
            <person name="Wang R."/>
            <person name="Lv J."/>
            <person name="Li Y."/>
            <person name="Zhang Z."/>
            <person name="Liu B."/>
            <person name="Lu W."/>
            <person name="Hui Y."/>
            <person name="Liang J."/>
            <person name="Zhou Z."/>
            <person name="Hou R."/>
            <person name="Li X."/>
            <person name="Liu Y."/>
            <person name="Li H."/>
            <person name="Ning X."/>
            <person name="Lin Y."/>
            <person name="Zhao L."/>
            <person name="Xing Q."/>
            <person name="Dou J."/>
            <person name="Li Y."/>
            <person name="Mao J."/>
            <person name="Guo H."/>
            <person name="Dou H."/>
            <person name="Li T."/>
            <person name="Mu C."/>
            <person name="Jiang W."/>
            <person name="Fu Q."/>
            <person name="Fu X."/>
            <person name="Miao Y."/>
            <person name="Liu J."/>
            <person name="Yu Q."/>
            <person name="Li R."/>
            <person name="Liao H."/>
            <person name="Li X."/>
            <person name="Kong Y."/>
            <person name="Jiang Z."/>
            <person name="Chourrout D."/>
            <person name="Li R."/>
            <person name="Bao Z."/>
        </authorList>
    </citation>
    <scope>NUCLEOTIDE SEQUENCE [LARGE SCALE GENOMIC DNA]</scope>
    <source>
        <strain evidence="2 3">PY_sf001</strain>
    </source>
</reference>
<sequence length="415" mass="47205">MPTSTLAEDCGSKELNLQAGSQKKTSIQEKNFKKLQVSLKNTNDLDNGCMSPVVDSAHVLLKPAENGQMFVGHFEYEHPQKHGQRPNEHMNEYAASYVPSQGGNKMDSYVDLSQCEKENQRNMQYGHQQVNYAEHPNVQTVTGQERYGHNNIQTRSHNNNQCPVSIETRAPQNHKQHVCRKSSKRCCSPLTCFIVAILVIQVIWMGLFAWLLLDKMNLSDRNEEHAGHVPNKDHKSHHIDDFNEITRPPVKYQDTLHYPTPAPPRTKGPIPEVPTLGIKMEIDPSFLSSQGNTVMWTYPDERHLTGIEYHNGYFRVNVTGFYFVQSTLSLDHRPITDNESGTIRFIHCIKVDGRPKMDVCENKELSPIKSGGSTVQDPMMYLESGSSVYVSISHMTKIYDSVTENKFVMFLQRIS</sequence>
<protein>
    <submittedName>
        <fullName evidence="2">Uncharacterized protein</fullName>
    </submittedName>
</protein>
<gene>
    <name evidence="2" type="ORF">KP79_PYT20714</name>
</gene>
<evidence type="ECO:0000313" key="2">
    <source>
        <dbReference type="EMBL" id="OWF36683.1"/>
    </source>
</evidence>
<keyword evidence="3" id="KW-1185">Reference proteome</keyword>
<keyword evidence="1" id="KW-0812">Transmembrane</keyword>
<evidence type="ECO:0000256" key="1">
    <source>
        <dbReference type="SAM" id="Phobius"/>
    </source>
</evidence>
<dbReference type="OrthoDB" id="6182800at2759"/>
<dbReference type="EMBL" id="NEDP02076500">
    <property type="protein sequence ID" value="OWF36683.1"/>
    <property type="molecule type" value="Genomic_DNA"/>
</dbReference>
<dbReference type="AlphaFoldDB" id="A0A210PJN4"/>
<comment type="caution">
    <text evidence="2">The sequence shown here is derived from an EMBL/GenBank/DDBJ whole genome shotgun (WGS) entry which is preliminary data.</text>
</comment>
<organism evidence="2 3">
    <name type="scientific">Mizuhopecten yessoensis</name>
    <name type="common">Japanese scallop</name>
    <name type="synonym">Patinopecten yessoensis</name>
    <dbReference type="NCBI Taxonomy" id="6573"/>
    <lineage>
        <taxon>Eukaryota</taxon>
        <taxon>Metazoa</taxon>
        <taxon>Spiralia</taxon>
        <taxon>Lophotrochozoa</taxon>
        <taxon>Mollusca</taxon>
        <taxon>Bivalvia</taxon>
        <taxon>Autobranchia</taxon>
        <taxon>Pteriomorphia</taxon>
        <taxon>Pectinida</taxon>
        <taxon>Pectinoidea</taxon>
        <taxon>Pectinidae</taxon>
        <taxon>Mizuhopecten</taxon>
    </lineage>
</organism>
<proteinExistence type="predicted"/>
<feature type="transmembrane region" description="Helical" evidence="1">
    <location>
        <begin position="193"/>
        <end position="213"/>
    </location>
</feature>
<dbReference type="SUPFAM" id="SSF49842">
    <property type="entry name" value="TNF-like"/>
    <property type="match status" value="1"/>
</dbReference>
<keyword evidence="1" id="KW-1133">Transmembrane helix</keyword>
<keyword evidence="1" id="KW-0472">Membrane</keyword>
<dbReference type="Gene3D" id="2.60.120.40">
    <property type="match status" value="1"/>
</dbReference>
<accession>A0A210PJN4</accession>
<dbReference type="Proteomes" id="UP000242188">
    <property type="component" value="Unassembled WGS sequence"/>
</dbReference>